<organism evidence="1 2">
    <name type="scientific">Bacillus phage Mgbh1</name>
    <dbReference type="NCBI Taxonomy" id="1796993"/>
    <lineage>
        <taxon>Viruses</taxon>
        <taxon>Duplodnaviria</taxon>
        <taxon>Heunggongvirae</taxon>
        <taxon>Uroviricota</taxon>
        <taxon>Caudoviricetes</taxon>
        <taxon>Magadivirus</taxon>
        <taxon>Magadivirus Mgbh1</taxon>
    </lineage>
</organism>
<dbReference type="GeneID" id="40070708"/>
<evidence type="ECO:0000313" key="2">
    <source>
        <dbReference type="Proteomes" id="UP000224134"/>
    </source>
</evidence>
<evidence type="ECO:0000313" key="1">
    <source>
        <dbReference type="EMBL" id="AMQ66664.1"/>
    </source>
</evidence>
<proteinExistence type="predicted"/>
<reference evidence="1 2" key="1">
    <citation type="submission" date="2016-02" db="EMBL/GenBank/DDBJ databases">
        <title>Isolation and characterization of bacteriophages from East Africa Rift Valley soda lakes.</title>
        <authorList>
            <person name="van Zyl L.J."/>
            <person name="Nemavhulani S."/>
            <person name="Cowan D.A."/>
            <person name="Trindade M.I."/>
        </authorList>
    </citation>
    <scope>NUCLEOTIDE SEQUENCE [LARGE SCALE GENOMIC DNA]</scope>
</reference>
<accession>A0A142F1K7</accession>
<name>A0A142F1K7_9CAUD</name>
<dbReference type="EMBL" id="KU665491">
    <property type="protein sequence ID" value="AMQ66664.1"/>
    <property type="molecule type" value="Genomic_DNA"/>
</dbReference>
<dbReference type="Gene3D" id="1.20.120.780">
    <property type="entry name" value="DNA mimic ocr"/>
    <property type="match status" value="1"/>
</dbReference>
<dbReference type="Proteomes" id="UP000224134">
    <property type="component" value="Segment"/>
</dbReference>
<dbReference type="OrthoDB" id="17303at10239"/>
<dbReference type="RefSeq" id="YP_009595150.1">
    <property type="nucleotide sequence ID" value="NC_041879.1"/>
</dbReference>
<dbReference type="KEGG" id="vg:40070708"/>
<protein>
    <submittedName>
        <fullName evidence="1">Uncharacterized protein</fullName>
    </submittedName>
</protein>
<sequence length="257" mass="29996">MLKAKTYDYELLIGDEDSILDYFFTNYAKEDVYLCDAMQEQADYYVPIYNSDVWANVDVVQEYVERVIDEGLTAGGSADLTTVFRFGYYEYYYALLDNNLDALCYNYIVDEVNKYLLTLNADELEKVDMEAIAERIETYTDGIDRDIMLSHVDDYANHIIDNITFLIKFKYKGETLGMKKSTHVKNIKSDLECLQRKQLDLNLNEAAMRDIELCISACEKEERDTILTFYHGQTRCDELYTLIDDYLLKRKGDDNNA</sequence>
<dbReference type="InterPro" id="IPR036207">
    <property type="entry name" value="B-form_Ocr"/>
</dbReference>
<keyword evidence="2" id="KW-1185">Reference proteome</keyword>